<proteinExistence type="predicted"/>
<organism evidence="1">
    <name type="scientific">Aggregatibacter actinomycetemcomitans</name>
    <name type="common">Actinobacillus actinomycetemcomitans</name>
    <name type="synonym">Haemophilus actinomycetemcomitans</name>
    <dbReference type="NCBI Taxonomy" id="714"/>
    <lineage>
        <taxon>Bacteria</taxon>
        <taxon>Pseudomonadati</taxon>
        <taxon>Pseudomonadota</taxon>
        <taxon>Gammaproteobacteria</taxon>
        <taxon>Pasteurellales</taxon>
        <taxon>Pasteurellaceae</taxon>
        <taxon>Aggregatibacter</taxon>
    </lineage>
</organism>
<dbReference type="EMBL" id="AF302424">
    <property type="protein sequence ID" value="AAG24411.1"/>
    <property type="molecule type" value="Genomic_DNA"/>
</dbReference>
<gene>
    <name evidence="1" type="primary">AA08</name>
</gene>
<accession>Q9F268</accession>
<protein>
    <submittedName>
        <fullName evidence="1">Uncharacterized protein</fullName>
    </submittedName>
</protein>
<geneLocation type="plasmid" evidence="1">
    <name>pVT745</name>
</geneLocation>
<evidence type="ECO:0000313" key="1">
    <source>
        <dbReference type="EMBL" id="AAG24411.1"/>
    </source>
</evidence>
<sequence length="70" mass="8103">MLPQGQNTLRPNIYWVTVCNQFKKFAHVLIKVKPSGLATPNLDNHPQILNGLAYRYPLILAKARYKQKLR</sequence>
<keyword evidence="1" id="KW-0614">Plasmid</keyword>
<reference evidence="1" key="1">
    <citation type="journal article" date="2001" name="J. Bacteriol.">
        <title>Nucleotide sequence and analysis of conjugative plasmid pVT745.</title>
        <authorList>
            <person name="Galli D.M."/>
            <person name="Chen J."/>
            <person name="Novak K.F."/>
            <person name="Leblanc D.J."/>
        </authorList>
    </citation>
    <scope>NUCLEOTIDE SEQUENCE</scope>
    <source>
        <strain evidence="1">VT745</strain>
        <plasmid evidence="1">pVT745</plasmid>
    </source>
</reference>
<name>Q9F268_AGGAC</name>
<dbReference type="AlphaFoldDB" id="Q9F268"/>